<evidence type="ECO:0000313" key="3">
    <source>
        <dbReference type="Proteomes" id="UP000054279"/>
    </source>
</evidence>
<evidence type="ECO:0000259" key="1">
    <source>
        <dbReference type="Pfam" id="PF18803"/>
    </source>
</evidence>
<accession>A0A0C9V698</accession>
<dbReference type="InterPro" id="IPR041457">
    <property type="entry name" value="CxC2_KDZ-assoc"/>
</dbReference>
<evidence type="ECO:0000313" key="2">
    <source>
        <dbReference type="EMBL" id="KIJ32881.1"/>
    </source>
</evidence>
<protein>
    <recommendedName>
        <fullName evidence="1">CxC2-like cysteine cluster KDZ transposase-associated domain-containing protein</fullName>
    </recommendedName>
</protein>
<keyword evidence="3" id="KW-1185">Reference proteome</keyword>
<sequence>GVYDCGDCDATDYYCQDCIIEKHQNLPFHRIEEWDGDCLRRRSLAELGFIIFFGHGNNACPHVNDEWGIQDITVLDVTGVHTVRMGWCRCANALTQAEQLFARKWFPATILRPRTAFTFRVLKLFHLLNHVARTSPWDFAGTMHRLTDHVCSTADIYKTFKNVQRQWWVVHAWKRSGVRDPKLPRQPGSLIMGCVSCPTPG</sequence>
<dbReference type="HOGENOM" id="CLU_003703_1_0_1"/>
<proteinExistence type="predicted"/>
<dbReference type="Pfam" id="PF18803">
    <property type="entry name" value="CxC2"/>
    <property type="match status" value="1"/>
</dbReference>
<dbReference type="AlphaFoldDB" id="A0A0C9V698"/>
<gene>
    <name evidence="2" type="ORF">M422DRAFT_81509</name>
</gene>
<feature type="non-terminal residue" evidence="2">
    <location>
        <position position="201"/>
    </location>
</feature>
<feature type="domain" description="CxC2-like cysteine cluster KDZ transposase-associated" evidence="1">
    <location>
        <begin position="44"/>
        <end position="149"/>
    </location>
</feature>
<dbReference type="EMBL" id="KN837220">
    <property type="protein sequence ID" value="KIJ32881.1"/>
    <property type="molecule type" value="Genomic_DNA"/>
</dbReference>
<name>A0A0C9V698_SPHS4</name>
<dbReference type="OrthoDB" id="3004525at2759"/>
<organism evidence="2 3">
    <name type="scientific">Sphaerobolus stellatus (strain SS14)</name>
    <dbReference type="NCBI Taxonomy" id="990650"/>
    <lineage>
        <taxon>Eukaryota</taxon>
        <taxon>Fungi</taxon>
        <taxon>Dikarya</taxon>
        <taxon>Basidiomycota</taxon>
        <taxon>Agaricomycotina</taxon>
        <taxon>Agaricomycetes</taxon>
        <taxon>Phallomycetidae</taxon>
        <taxon>Geastrales</taxon>
        <taxon>Sphaerobolaceae</taxon>
        <taxon>Sphaerobolus</taxon>
    </lineage>
</organism>
<dbReference type="Proteomes" id="UP000054279">
    <property type="component" value="Unassembled WGS sequence"/>
</dbReference>
<reference evidence="2 3" key="1">
    <citation type="submission" date="2014-06" db="EMBL/GenBank/DDBJ databases">
        <title>Evolutionary Origins and Diversification of the Mycorrhizal Mutualists.</title>
        <authorList>
            <consortium name="DOE Joint Genome Institute"/>
            <consortium name="Mycorrhizal Genomics Consortium"/>
            <person name="Kohler A."/>
            <person name="Kuo A."/>
            <person name="Nagy L.G."/>
            <person name="Floudas D."/>
            <person name="Copeland A."/>
            <person name="Barry K.W."/>
            <person name="Cichocki N."/>
            <person name="Veneault-Fourrey C."/>
            <person name="LaButti K."/>
            <person name="Lindquist E.A."/>
            <person name="Lipzen A."/>
            <person name="Lundell T."/>
            <person name="Morin E."/>
            <person name="Murat C."/>
            <person name="Riley R."/>
            <person name="Ohm R."/>
            <person name="Sun H."/>
            <person name="Tunlid A."/>
            <person name="Henrissat B."/>
            <person name="Grigoriev I.V."/>
            <person name="Hibbett D.S."/>
            <person name="Martin F."/>
        </authorList>
    </citation>
    <scope>NUCLEOTIDE SEQUENCE [LARGE SCALE GENOMIC DNA]</scope>
    <source>
        <strain evidence="2 3">SS14</strain>
    </source>
</reference>
<feature type="non-terminal residue" evidence="2">
    <location>
        <position position="1"/>
    </location>
</feature>